<keyword evidence="2" id="KW-1133">Transmembrane helix</keyword>
<reference evidence="3" key="2">
    <citation type="submission" date="2020-05" db="UniProtKB">
        <authorList>
            <consortium name="EnsemblMetazoa"/>
        </authorList>
    </citation>
    <scope>IDENTIFICATION</scope>
    <source>
        <strain evidence="3">FAR1</strain>
    </source>
</reference>
<evidence type="ECO:0000256" key="2">
    <source>
        <dbReference type="SAM" id="Phobius"/>
    </source>
</evidence>
<evidence type="ECO:0000313" key="3">
    <source>
        <dbReference type="EnsemblMetazoa" id="AFAF004016-PA"/>
    </source>
</evidence>
<dbReference type="AlphaFoldDB" id="A0A182Q6I0"/>
<reference evidence="4" key="1">
    <citation type="submission" date="2014-01" db="EMBL/GenBank/DDBJ databases">
        <title>The Genome Sequence of Anopheles farauti FAR1 (V2).</title>
        <authorList>
            <consortium name="The Broad Institute Genomics Platform"/>
            <person name="Neafsey D.E."/>
            <person name="Besansky N."/>
            <person name="Howell P."/>
            <person name="Walton C."/>
            <person name="Young S.K."/>
            <person name="Zeng Q."/>
            <person name="Gargeya S."/>
            <person name="Fitzgerald M."/>
            <person name="Haas B."/>
            <person name="Abouelleil A."/>
            <person name="Allen A.W."/>
            <person name="Alvarado L."/>
            <person name="Arachchi H.M."/>
            <person name="Berlin A.M."/>
            <person name="Chapman S.B."/>
            <person name="Gainer-Dewar J."/>
            <person name="Goldberg J."/>
            <person name="Griggs A."/>
            <person name="Gujja S."/>
            <person name="Hansen M."/>
            <person name="Howarth C."/>
            <person name="Imamovic A."/>
            <person name="Ireland A."/>
            <person name="Larimer J."/>
            <person name="McCowan C."/>
            <person name="Murphy C."/>
            <person name="Pearson M."/>
            <person name="Poon T.W."/>
            <person name="Priest M."/>
            <person name="Roberts A."/>
            <person name="Saif S."/>
            <person name="Shea T."/>
            <person name="Sisk P."/>
            <person name="Sykes S."/>
            <person name="Wortman J."/>
            <person name="Nusbaum C."/>
            <person name="Birren B."/>
        </authorList>
    </citation>
    <scope>NUCLEOTIDE SEQUENCE [LARGE SCALE GENOMIC DNA]</scope>
    <source>
        <strain evidence="4">FAR1</strain>
    </source>
</reference>
<dbReference type="EnsemblMetazoa" id="AFAF004016-RA">
    <property type="protein sequence ID" value="AFAF004016-PA"/>
    <property type="gene ID" value="AFAF004016"/>
</dbReference>
<proteinExistence type="predicted"/>
<dbReference type="Proteomes" id="UP000075886">
    <property type="component" value="Unassembled WGS sequence"/>
</dbReference>
<keyword evidence="2" id="KW-0472">Membrane</keyword>
<keyword evidence="4" id="KW-1185">Reference proteome</keyword>
<sequence length="576" mass="65262">MASLSRRTLCTSADNLSSRLCKISIIRSRFISSCSNRSTIFASGRPLAGSSELRSESVESSENRLSSPTGTDPIVHGLAPYSSSLSGHRRIASHWLPSCRCSAITSAKSFCCSSASFCSRLRRNVSSSRSLSAFGFIASFSRILRFNSTMKLFWRSSFCLSFANRFDCWIAATEADKVAAFVASILRSVTVRCERLQWYLLVMVHLDEGLPFGQRANHVRRLGWSVMHRRIVRMTHKNRTDGGIVIGRRFQRYRADVWLMMAVVMLLLMMMMMMVVVVCVGGACTTTTPTAGATATGGGMFRRSGTPSLRCRCRRTLARTLERKIHPPERPLGHVQHLDDVPSPGTPHIRRLFRLPRQHADGKEQEKAREKHGKEHKQMDVQLVLAEKHQPVAGGRPGPGTERDVELRLTERVHRVRQRDDQPVFQTKHSQQRFTLPERDVRDQIARGAIVHVEVFVQQATANGRIFLARLRCVPRGLNVERMQLFRDRRREGKVGRDGGVRLDPHVAPIEQDVVVTGGRVRLHDERLVRGAHVEIELTLRHIDDEPYVDVHVPGLDYEKHRLAGFERLWLNFAFI</sequence>
<dbReference type="EMBL" id="AXCN02000822">
    <property type="status" value="NOT_ANNOTATED_CDS"/>
    <property type="molecule type" value="Genomic_DNA"/>
</dbReference>
<feature type="region of interest" description="Disordered" evidence="1">
    <location>
        <begin position="358"/>
        <end position="377"/>
    </location>
</feature>
<keyword evidence="2" id="KW-0812">Transmembrane</keyword>
<feature type="transmembrane region" description="Helical" evidence="2">
    <location>
        <begin position="257"/>
        <end position="283"/>
    </location>
</feature>
<accession>A0A182Q6I0</accession>
<protein>
    <submittedName>
        <fullName evidence="3">Uncharacterized protein</fullName>
    </submittedName>
</protein>
<dbReference type="VEuPathDB" id="VectorBase:AFAF004016"/>
<name>A0A182Q6I0_9DIPT</name>
<evidence type="ECO:0000313" key="4">
    <source>
        <dbReference type="Proteomes" id="UP000075886"/>
    </source>
</evidence>
<organism evidence="3 4">
    <name type="scientific">Anopheles farauti</name>
    <dbReference type="NCBI Taxonomy" id="69004"/>
    <lineage>
        <taxon>Eukaryota</taxon>
        <taxon>Metazoa</taxon>
        <taxon>Ecdysozoa</taxon>
        <taxon>Arthropoda</taxon>
        <taxon>Hexapoda</taxon>
        <taxon>Insecta</taxon>
        <taxon>Pterygota</taxon>
        <taxon>Neoptera</taxon>
        <taxon>Endopterygota</taxon>
        <taxon>Diptera</taxon>
        <taxon>Nematocera</taxon>
        <taxon>Culicoidea</taxon>
        <taxon>Culicidae</taxon>
        <taxon>Anophelinae</taxon>
        <taxon>Anopheles</taxon>
    </lineage>
</organism>
<evidence type="ECO:0000256" key="1">
    <source>
        <dbReference type="SAM" id="MobiDB-lite"/>
    </source>
</evidence>